<keyword evidence="1" id="KW-0732">Signal</keyword>
<evidence type="ECO:0008006" key="4">
    <source>
        <dbReference type="Google" id="ProtNLM"/>
    </source>
</evidence>
<comment type="caution">
    <text evidence="2">The sequence shown here is derived from an EMBL/GenBank/DDBJ whole genome shotgun (WGS) entry which is preliminary data.</text>
</comment>
<name>A0A0C1L7V3_9BACT</name>
<dbReference type="SUPFAM" id="SSF160574">
    <property type="entry name" value="BT0923-like"/>
    <property type="match status" value="1"/>
</dbReference>
<sequence>MKKKLMLAITVVLNMTLSAQTPDEVVITGTNKVSKQELPAAVIAKLEKQFPNAQAVQYYKVPQDVVAKGWNVTVDDELDPAETVDYYTIQFTRDNMNYYGLYKPDGTLIKSKLEQQAATLPDPVKASISNISQTHPGWTVVAKTYYKNTSATKNLEYYEVVARNDAGEHRRLYFAPDGTLKKLKKE</sequence>
<proteinExistence type="predicted"/>
<reference evidence="2 3" key="1">
    <citation type="submission" date="2014-11" db="EMBL/GenBank/DDBJ databases">
        <title>Genome sequence of Flavihumibacter solisilvae 3-3.</title>
        <authorList>
            <person name="Zhou G."/>
            <person name="Li M."/>
            <person name="Wang G."/>
        </authorList>
    </citation>
    <scope>NUCLEOTIDE SEQUENCE [LARGE SCALE GENOMIC DNA]</scope>
    <source>
        <strain evidence="2 3">3-3</strain>
    </source>
</reference>
<evidence type="ECO:0000313" key="3">
    <source>
        <dbReference type="Proteomes" id="UP000031408"/>
    </source>
</evidence>
<accession>A0A0C1L7V3</accession>
<protein>
    <recommendedName>
        <fullName evidence="4">Beta-lactamase-inhibitor-like PepSY-like domain-containing protein</fullName>
    </recommendedName>
</protein>
<evidence type="ECO:0000313" key="2">
    <source>
        <dbReference type="EMBL" id="KIC95676.1"/>
    </source>
</evidence>
<organism evidence="2 3">
    <name type="scientific">Flavihumibacter solisilvae</name>
    <dbReference type="NCBI Taxonomy" id="1349421"/>
    <lineage>
        <taxon>Bacteria</taxon>
        <taxon>Pseudomonadati</taxon>
        <taxon>Bacteroidota</taxon>
        <taxon>Chitinophagia</taxon>
        <taxon>Chitinophagales</taxon>
        <taxon>Chitinophagaceae</taxon>
        <taxon>Flavihumibacter</taxon>
    </lineage>
</organism>
<keyword evidence="3" id="KW-1185">Reference proteome</keyword>
<gene>
    <name evidence="2" type="ORF">OI18_05400</name>
</gene>
<dbReference type="Gene3D" id="3.10.450.360">
    <property type="match status" value="1"/>
</dbReference>
<feature type="chain" id="PRO_5002134817" description="Beta-lactamase-inhibitor-like PepSY-like domain-containing protein" evidence="1">
    <location>
        <begin position="20"/>
        <end position="186"/>
    </location>
</feature>
<dbReference type="RefSeq" id="WP_039137834.1">
    <property type="nucleotide sequence ID" value="NZ_JSVC01000005.1"/>
</dbReference>
<dbReference type="OrthoDB" id="673686at2"/>
<dbReference type="AlphaFoldDB" id="A0A0C1L7V3"/>
<dbReference type="Proteomes" id="UP000031408">
    <property type="component" value="Unassembled WGS sequence"/>
</dbReference>
<evidence type="ECO:0000256" key="1">
    <source>
        <dbReference type="SAM" id="SignalP"/>
    </source>
</evidence>
<feature type="signal peptide" evidence="1">
    <location>
        <begin position="1"/>
        <end position="19"/>
    </location>
</feature>
<dbReference type="EMBL" id="JSVC01000005">
    <property type="protein sequence ID" value="KIC95676.1"/>
    <property type="molecule type" value="Genomic_DNA"/>
</dbReference>